<dbReference type="RefSeq" id="WP_207878819.1">
    <property type="nucleotide sequence ID" value="NZ_JAFVMF010000002.1"/>
</dbReference>
<proteinExistence type="predicted"/>
<evidence type="ECO:0000256" key="2">
    <source>
        <dbReference type="PROSITE-ProRule" id="PRU00335"/>
    </source>
</evidence>
<sequence>MAETDPGTGATPTGIETDSPTSAPAADVLTCPACDPEEGGAKYQQILVGAGEIFAELGYEGASMSHIARRAGVSKGTLYNYFDNKAALFTAFVRQTSRNGLPNAFQSIRQDLPPRGVLLGIAKGMIGLVVAPTTLMLYRIVISEAPRFPHLAQTFWDNGPAIGIRTLSRWLQTQTANGHLVVPEPEFAAEQFFALCQTRVAMRCRLRMTVDTSPEEIERIATRSVDMFLAVHTPRA</sequence>
<evidence type="ECO:0000259" key="4">
    <source>
        <dbReference type="PROSITE" id="PS50977"/>
    </source>
</evidence>
<organism evidence="5 6">
    <name type="scientific">Acetobacter sacchari</name>
    <dbReference type="NCBI Taxonomy" id="2661687"/>
    <lineage>
        <taxon>Bacteria</taxon>
        <taxon>Pseudomonadati</taxon>
        <taxon>Pseudomonadota</taxon>
        <taxon>Alphaproteobacteria</taxon>
        <taxon>Acetobacterales</taxon>
        <taxon>Acetobacteraceae</taxon>
        <taxon>Acetobacter</taxon>
    </lineage>
</organism>
<dbReference type="PANTHER" id="PTHR30055:SF146">
    <property type="entry name" value="HTH-TYPE TRANSCRIPTIONAL DUAL REGULATOR CECR"/>
    <property type="match status" value="1"/>
</dbReference>
<dbReference type="SUPFAM" id="SSF46689">
    <property type="entry name" value="Homeodomain-like"/>
    <property type="match status" value="1"/>
</dbReference>
<dbReference type="PROSITE" id="PS50977">
    <property type="entry name" value="HTH_TETR_2"/>
    <property type="match status" value="1"/>
</dbReference>
<comment type="caution">
    <text evidence="5">The sequence shown here is derived from an EMBL/GenBank/DDBJ whole genome shotgun (WGS) entry which is preliminary data.</text>
</comment>
<name>A0ABS3LRI5_9PROT</name>
<keyword evidence="1 2" id="KW-0238">DNA-binding</keyword>
<feature type="DNA-binding region" description="H-T-H motif" evidence="2">
    <location>
        <begin position="63"/>
        <end position="82"/>
    </location>
</feature>
<gene>
    <name evidence="5" type="ORF">J2D73_01715</name>
</gene>
<feature type="region of interest" description="Disordered" evidence="3">
    <location>
        <begin position="1"/>
        <end position="23"/>
    </location>
</feature>
<evidence type="ECO:0000313" key="5">
    <source>
        <dbReference type="EMBL" id="MBO1358516.1"/>
    </source>
</evidence>
<evidence type="ECO:0000256" key="1">
    <source>
        <dbReference type="ARBA" id="ARBA00023125"/>
    </source>
</evidence>
<protein>
    <submittedName>
        <fullName evidence="5">TetR/AcrR family transcriptional regulator</fullName>
    </submittedName>
</protein>
<feature type="compositionally biased region" description="Polar residues" evidence="3">
    <location>
        <begin position="10"/>
        <end position="22"/>
    </location>
</feature>
<reference evidence="5 6" key="1">
    <citation type="submission" date="2021-03" db="EMBL/GenBank/DDBJ databases">
        <title>The complete genome sequence of Acetobacter sacchari TBRC 11175.</title>
        <authorList>
            <person name="Charoenyingcharoen P."/>
            <person name="Yukphan P."/>
        </authorList>
    </citation>
    <scope>NUCLEOTIDE SEQUENCE [LARGE SCALE GENOMIC DNA]</scope>
    <source>
        <strain evidence="5 6">TBRC 11175</strain>
    </source>
</reference>
<dbReference type="InterPro" id="IPR001647">
    <property type="entry name" value="HTH_TetR"/>
</dbReference>
<evidence type="ECO:0000313" key="6">
    <source>
        <dbReference type="Proteomes" id="UP000664771"/>
    </source>
</evidence>
<dbReference type="InterPro" id="IPR009057">
    <property type="entry name" value="Homeodomain-like_sf"/>
</dbReference>
<dbReference type="EMBL" id="JAFVMF010000002">
    <property type="protein sequence ID" value="MBO1358516.1"/>
    <property type="molecule type" value="Genomic_DNA"/>
</dbReference>
<dbReference type="PRINTS" id="PR00455">
    <property type="entry name" value="HTHTETR"/>
</dbReference>
<dbReference type="InterPro" id="IPR036271">
    <property type="entry name" value="Tet_transcr_reg_TetR-rel_C_sf"/>
</dbReference>
<feature type="domain" description="HTH tetR-type" evidence="4">
    <location>
        <begin position="40"/>
        <end position="100"/>
    </location>
</feature>
<dbReference type="Pfam" id="PF14246">
    <property type="entry name" value="TetR_C_7"/>
    <property type="match status" value="1"/>
</dbReference>
<dbReference type="SUPFAM" id="SSF48498">
    <property type="entry name" value="Tetracyclin repressor-like, C-terminal domain"/>
    <property type="match status" value="1"/>
</dbReference>
<dbReference type="PROSITE" id="PS01081">
    <property type="entry name" value="HTH_TETR_1"/>
    <property type="match status" value="1"/>
</dbReference>
<dbReference type="InterPro" id="IPR050109">
    <property type="entry name" value="HTH-type_TetR-like_transc_reg"/>
</dbReference>
<dbReference type="PANTHER" id="PTHR30055">
    <property type="entry name" value="HTH-TYPE TRANSCRIPTIONAL REGULATOR RUTR"/>
    <property type="match status" value="1"/>
</dbReference>
<dbReference type="Gene3D" id="1.10.10.60">
    <property type="entry name" value="Homeodomain-like"/>
    <property type="match status" value="1"/>
</dbReference>
<evidence type="ECO:0000256" key="3">
    <source>
        <dbReference type="SAM" id="MobiDB-lite"/>
    </source>
</evidence>
<dbReference type="Proteomes" id="UP000664771">
    <property type="component" value="Unassembled WGS sequence"/>
</dbReference>
<keyword evidence="6" id="KW-1185">Reference proteome</keyword>
<dbReference type="Gene3D" id="1.10.357.10">
    <property type="entry name" value="Tetracycline Repressor, domain 2"/>
    <property type="match status" value="1"/>
</dbReference>
<dbReference type="InterPro" id="IPR039536">
    <property type="entry name" value="TetR_C_Proteobacteria"/>
</dbReference>
<accession>A0ABS3LRI5</accession>
<dbReference type="InterPro" id="IPR023772">
    <property type="entry name" value="DNA-bd_HTH_TetR-type_CS"/>
</dbReference>
<dbReference type="Pfam" id="PF00440">
    <property type="entry name" value="TetR_N"/>
    <property type="match status" value="1"/>
</dbReference>